<organism evidence="7">
    <name type="scientific">marine sediment metagenome</name>
    <dbReference type="NCBI Taxonomy" id="412755"/>
    <lineage>
        <taxon>unclassified sequences</taxon>
        <taxon>metagenomes</taxon>
        <taxon>ecological metagenomes</taxon>
    </lineage>
</organism>
<dbReference type="InterPro" id="IPR011639">
    <property type="entry name" value="MethylTrfase_TaqI-like_dom"/>
</dbReference>
<dbReference type="GO" id="GO:0006304">
    <property type="term" value="P:DNA modification"/>
    <property type="evidence" value="ECO:0007669"/>
    <property type="project" value="InterPro"/>
</dbReference>
<dbReference type="InterPro" id="IPR029063">
    <property type="entry name" value="SAM-dependent_MTases_sf"/>
</dbReference>
<evidence type="ECO:0000259" key="6">
    <source>
        <dbReference type="Pfam" id="PF07669"/>
    </source>
</evidence>
<dbReference type="GO" id="GO:0009007">
    <property type="term" value="F:site-specific DNA-methyltransferase (adenine-specific) activity"/>
    <property type="evidence" value="ECO:0007669"/>
    <property type="project" value="UniProtKB-EC"/>
</dbReference>
<evidence type="ECO:0000256" key="2">
    <source>
        <dbReference type="ARBA" id="ARBA00022603"/>
    </source>
</evidence>
<keyword evidence="3" id="KW-0808">Transferase</keyword>
<accession>A0A0F9NJ05</accession>
<dbReference type="PRINTS" id="PR00507">
    <property type="entry name" value="N12N6MTFRASE"/>
</dbReference>
<name>A0A0F9NJ05_9ZZZZ</name>
<dbReference type="GO" id="GO:0032259">
    <property type="term" value="P:methylation"/>
    <property type="evidence" value="ECO:0007669"/>
    <property type="project" value="UniProtKB-KW"/>
</dbReference>
<feature type="non-terminal residue" evidence="7">
    <location>
        <position position="1"/>
    </location>
</feature>
<dbReference type="Pfam" id="PF07669">
    <property type="entry name" value="Eco57I"/>
    <property type="match status" value="2"/>
</dbReference>
<keyword evidence="4" id="KW-0949">S-adenosyl-L-methionine</keyword>
<dbReference type="AlphaFoldDB" id="A0A0F9NJ05"/>
<comment type="catalytic activity">
    <reaction evidence="5">
        <text>a 2'-deoxyadenosine in DNA + S-adenosyl-L-methionine = an N(6)-methyl-2'-deoxyadenosine in DNA + S-adenosyl-L-homocysteine + H(+)</text>
        <dbReference type="Rhea" id="RHEA:15197"/>
        <dbReference type="Rhea" id="RHEA-COMP:12418"/>
        <dbReference type="Rhea" id="RHEA-COMP:12419"/>
        <dbReference type="ChEBI" id="CHEBI:15378"/>
        <dbReference type="ChEBI" id="CHEBI:57856"/>
        <dbReference type="ChEBI" id="CHEBI:59789"/>
        <dbReference type="ChEBI" id="CHEBI:90615"/>
        <dbReference type="ChEBI" id="CHEBI:90616"/>
        <dbReference type="EC" id="2.1.1.72"/>
    </reaction>
</comment>
<evidence type="ECO:0000313" key="7">
    <source>
        <dbReference type="EMBL" id="KKM81312.1"/>
    </source>
</evidence>
<feature type="domain" description="Type II methyltransferase M.TaqI-like" evidence="6">
    <location>
        <begin position="487"/>
        <end position="571"/>
    </location>
</feature>
<sequence length="957" mass="111321">DLWKKLFITFKLVRDGNNLLGVNSFNGSLFKDENLSIIIGKNLSVTNDIVIRVIRLLTTFKDANIRQKINFSIEEEEIGSIYESLLDLKPHLASNSEFKLISQTTERKSTGSYYTPKPLIDILIRTTLQPLVEDKLKKAGNNLDKRKKAILDLKVCDPACGGGTFLLSAMDFLGKKLAEIRTGLKNSMEDDLRNARRDVLQYCIYGVDMNPLAVELAKISLWLRACVKDKPLNFLDNHIKCGNSLIGLGQKMEINEIIPNAFEAVSGNKAIGIPSENKKIRSKAREVIKSEIKQRKIKGITTLITSFFTEKRTADICSAKFKEIIDMPETNPSKIKEKEQKYIQIKNNENYLQALNEADIWTSTFFWPFEGESLGEIPRYTTIEQLREKIKDPELKNLMKKIKSIAKQNQFFHWYIEFPEIFSTTRKGFDCLIGNPPWERIKITDKEFFDGIVPAIVEAKSSSERYNLMKKEFRKNPYMFEEYKTAKIQSQKKTHFIKNSNFYNYSAVGDINTFLIFAERFISLLTPTGRAGIIVPTGIATDYYSQNFFNHIVDNHQLISLFDFENKKKFFPDIHGSFRFSLLTLGGEHLNIENMNFGFFLHNIEDYFNENRKFDLKIADFKVLNPNTKTCPVFKAKKDFEITMRAYNMFPILLDENNNKNIWNVTMRQGLVHLTEDSKKKILKSLDDIKSNIEEFIPLYEGRMMKIYDHRAASIDFREKTAKRTAISIPTTSEQHQNIKFTVVPRYFVHKDIIESRKPEEYSYEWVLAFRDVTATTNERTMIACIIPNLAIAYSLRGVFISKFPPKYIALLLANLNSFCYDYIVRQKTSGTHLSNFIFYQIPVVPLEIYKPDLINLIIPKVIQLSFTSYDLRNFAENCGYSGPPYKWDFEERNCLRAELDAIYAHLYKYSRNELEYIIDTFTVTKKYDMNNYNEFRTKILILNAYEKFSKQKELFE</sequence>
<evidence type="ECO:0000256" key="1">
    <source>
        <dbReference type="ARBA" id="ARBA00011900"/>
    </source>
</evidence>
<keyword evidence="2" id="KW-0489">Methyltransferase</keyword>
<evidence type="ECO:0000256" key="4">
    <source>
        <dbReference type="ARBA" id="ARBA00022691"/>
    </source>
</evidence>
<comment type="caution">
    <text evidence="7">The sequence shown here is derived from an EMBL/GenBank/DDBJ whole genome shotgun (WGS) entry which is preliminary data.</text>
</comment>
<dbReference type="PANTHER" id="PTHR33841:SF1">
    <property type="entry name" value="DNA METHYLTRANSFERASE A"/>
    <property type="match status" value="1"/>
</dbReference>
<proteinExistence type="predicted"/>
<gene>
    <name evidence="7" type="ORF">LCGC14_1331090</name>
</gene>
<dbReference type="EMBL" id="LAZR01008038">
    <property type="protein sequence ID" value="KKM81312.1"/>
    <property type="molecule type" value="Genomic_DNA"/>
</dbReference>
<reference evidence="7" key="1">
    <citation type="journal article" date="2015" name="Nature">
        <title>Complex archaea that bridge the gap between prokaryotes and eukaryotes.</title>
        <authorList>
            <person name="Spang A."/>
            <person name="Saw J.H."/>
            <person name="Jorgensen S.L."/>
            <person name="Zaremba-Niedzwiedzka K."/>
            <person name="Martijn J."/>
            <person name="Lind A.E."/>
            <person name="van Eijk R."/>
            <person name="Schleper C."/>
            <person name="Guy L."/>
            <person name="Ettema T.J."/>
        </authorList>
    </citation>
    <scope>NUCLEOTIDE SEQUENCE</scope>
</reference>
<dbReference type="SUPFAM" id="SSF53335">
    <property type="entry name" value="S-adenosyl-L-methionine-dependent methyltransferases"/>
    <property type="match status" value="1"/>
</dbReference>
<evidence type="ECO:0000256" key="5">
    <source>
        <dbReference type="ARBA" id="ARBA00047942"/>
    </source>
</evidence>
<feature type="domain" description="Type II methyltransferase M.TaqI-like" evidence="6">
    <location>
        <begin position="203"/>
        <end position="447"/>
    </location>
</feature>
<protein>
    <recommendedName>
        <fullName evidence="1">site-specific DNA-methyltransferase (adenine-specific)</fullName>
        <ecNumber evidence="1">2.1.1.72</ecNumber>
    </recommendedName>
</protein>
<dbReference type="EC" id="2.1.1.72" evidence="1"/>
<evidence type="ECO:0000256" key="3">
    <source>
        <dbReference type="ARBA" id="ARBA00022679"/>
    </source>
</evidence>
<dbReference type="Gene3D" id="3.40.50.150">
    <property type="entry name" value="Vaccinia Virus protein VP39"/>
    <property type="match status" value="2"/>
</dbReference>
<dbReference type="InterPro" id="IPR050953">
    <property type="entry name" value="N4_N6_ade-DNA_methylase"/>
</dbReference>
<dbReference type="PANTHER" id="PTHR33841">
    <property type="entry name" value="DNA METHYLTRANSFERASE YEEA-RELATED"/>
    <property type="match status" value="1"/>
</dbReference>